<sequence>MTHDELSPVCVESFQSAGAGHTSSKPTAHALLLLLLLLLLLVLLLLLLLMMILCRTRAVIEPQSGKDAVRGSVPCHGVVNWENADDFHRGSNIHLRVRRVETFGLDPVEAGYLRLTEGPSKTVRRWHRITMGWVKAKGMDEASPRPTCNRVNSYNGPQPNSVIDEPESASHTTLQLQLCIIEWGNRAGYASRSFCLS</sequence>
<reference evidence="1" key="1">
    <citation type="submission" date="2022-08" db="UniProtKB">
        <authorList>
            <consortium name="EnsemblMetazoa"/>
        </authorList>
    </citation>
    <scope>IDENTIFICATION</scope>
    <source>
        <strain evidence="1">EBRO</strain>
    </source>
</reference>
<dbReference type="AlphaFoldDB" id="A0A182JIJ5"/>
<organism evidence="1">
    <name type="scientific">Anopheles atroparvus</name>
    <name type="common">European mosquito</name>
    <dbReference type="NCBI Taxonomy" id="41427"/>
    <lineage>
        <taxon>Eukaryota</taxon>
        <taxon>Metazoa</taxon>
        <taxon>Ecdysozoa</taxon>
        <taxon>Arthropoda</taxon>
        <taxon>Hexapoda</taxon>
        <taxon>Insecta</taxon>
        <taxon>Pterygota</taxon>
        <taxon>Neoptera</taxon>
        <taxon>Endopterygota</taxon>
        <taxon>Diptera</taxon>
        <taxon>Nematocera</taxon>
        <taxon>Culicoidea</taxon>
        <taxon>Culicidae</taxon>
        <taxon>Anophelinae</taxon>
        <taxon>Anopheles</taxon>
    </lineage>
</organism>
<dbReference type="VEuPathDB" id="VectorBase:AATE018731"/>
<dbReference type="EnsemblMetazoa" id="AATE018731-RA">
    <property type="protein sequence ID" value="AATE018731-PA.1"/>
    <property type="gene ID" value="AATE018731"/>
</dbReference>
<protein>
    <submittedName>
        <fullName evidence="1">Uncharacterized protein</fullName>
    </submittedName>
</protein>
<accession>A0A182JIJ5</accession>
<name>A0A182JIJ5_ANOAO</name>
<proteinExistence type="predicted"/>
<evidence type="ECO:0000313" key="1">
    <source>
        <dbReference type="EnsemblMetazoa" id="AATE018731-PA.1"/>
    </source>
</evidence>